<dbReference type="SUPFAM" id="SSF52980">
    <property type="entry name" value="Restriction endonuclease-like"/>
    <property type="match status" value="1"/>
</dbReference>
<dbReference type="EMBL" id="UOEU01000959">
    <property type="protein sequence ID" value="VAW42801.1"/>
    <property type="molecule type" value="Genomic_DNA"/>
</dbReference>
<feature type="domain" description="Putative restriction endonuclease" evidence="1">
    <location>
        <begin position="18"/>
        <end position="124"/>
    </location>
</feature>
<evidence type="ECO:0000313" key="2">
    <source>
        <dbReference type="EMBL" id="VAW42801.1"/>
    </source>
</evidence>
<protein>
    <recommendedName>
        <fullName evidence="1">Putative restriction endonuclease domain-containing protein</fullName>
    </recommendedName>
</protein>
<evidence type="ECO:0000259" key="1">
    <source>
        <dbReference type="Pfam" id="PF05685"/>
    </source>
</evidence>
<name>A0A3B0VIQ7_9ZZZZ</name>
<reference evidence="2" key="1">
    <citation type="submission" date="2018-06" db="EMBL/GenBank/DDBJ databases">
        <authorList>
            <person name="Zhirakovskaya E."/>
        </authorList>
    </citation>
    <scope>NUCLEOTIDE SEQUENCE</scope>
</reference>
<dbReference type="Gene3D" id="3.90.1570.10">
    <property type="entry name" value="tt1808, chain A"/>
    <property type="match status" value="1"/>
</dbReference>
<accession>A0A3B0VIQ7</accession>
<dbReference type="InterPro" id="IPR008538">
    <property type="entry name" value="Uma2"/>
</dbReference>
<dbReference type="InterPro" id="IPR012296">
    <property type="entry name" value="Nuclease_put_TT1808"/>
</dbReference>
<dbReference type="PANTHER" id="PTHR34107:SF4">
    <property type="entry name" value="SLL1222 PROTEIN"/>
    <property type="match status" value="1"/>
</dbReference>
<sequence length="126" mass="13774">METIIENPTVAQKFTAVDLYNMPEQGGRNELVQGEIIPMSPASTKHGLIVFRLAFEVGLFTNKNQLGEVYAAETGFTINQNPDTVRAPDVAFIAKKRIPEGGVPETGFWAIAPDLVAEIVSPNDRM</sequence>
<dbReference type="Pfam" id="PF05685">
    <property type="entry name" value="Uma2"/>
    <property type="match status" value="1"/>
</dbReference>
<dbReference type="CDD" id="cd06260">
    <property type="entry name" value="DUF820-like"/>
    <property type="match status" value="1"/>
</dbReference>
<dbReference type="AlphaFoldDB" id="A0A3B0VIQ7"/>
<dbReference type="PANTHER" id="PTHR34107">
    <property type="entry name" value="SLL0198 PROTEIN-RELATED"/>
    <property type="match status" value="1"/>
</dbReference>
<organism evidence="2">
    <name type="scientific">hydrothermal vent metagenome</name>
    <dbReference type="NCBI Taxonomy" id="652676"/>
    <lineage>
        <taxon>unclassified sequences</taxon>
        <taxon>metagenomes</taxon>
        <taxon>ecological metagenomes</taxon>
    </lineage>
</organism>
<gene>
    <name evidence="2" type="ORF">MNBD_CHLOROFLEXI01-2621</name>
</gene>
<feature type="non-terminal residue" evidence="2">
    <location>
        <position position="126"/>
    </location>
</feature>
<proteinExistence type="predicted"/>
<dbReference type="InterPro" id="IPR011335">
    <property type="entry name" value="Restrct_endonuc-II-like"/>
</dbReference>